<evidence type="ECO:0000313" key="2">
    <source>
        <dbReference type="EMBL" id="OBT98603.1"/>
    </source>
</evidence>
<reference evidence="3" key="2">
    <citation type="journal article" date="2018" name="Nat. Commun.">
        <title>Extreme sensitivity to ultraviolet light in the fungal pathogen causing white-nose syndrome of bats.</title>
        <authorList>
            <person name="Palmer J.M."/>
            <person name="Drees K.P."/>
            <person name="Foster J.T."/>
            <person name="Lindner D.L."/>
        </authorList>
    </citation>
    <scope>NUCLEOTIDE SEQUENCE [LARGE SCALE GENOMIC DNA]</scope>
    <source>
        <strain evidence="3">UAMH 10579</strain>
    </source>
</reference>
<name>A0A1B8GS02_9PEZI</name>
<proteinExistence type="predicted"/>
<evidence type="ECO:0000313" key="3">
    <source>
        <dbReference type="Proteomes" id="UP000091956"/>
    </source>
</evidence>
<evidence type="ECO:0000256" key="1">
    <source>
        <dbReference type="SAM" id="MobiDB-lite"/>
    </source>
</evidence>
<dbReference type="STRING" id="342668.A0A1B8GS02"/>
<gene>
    <name evidence="2" type="ORF">VE01_03641</name>
</gene>
<dbReference type="OrthoDB" id="4179303at2759"/>
<accession>A0A1B8GS02</accession>
<keyword evidence="3" id="KW-1185">Reference proteome</keyword>
<dbReference type="AlphaFoldDB" id="A0A1B8GS02"/>
<dbReference type="GeneID" id="28837027"/>
<feature type="region of interest" description="Disordered" evidence="1">
    <location>
        <begin position="399"/>
        <end position="443"/>
    </location>
</feature>
<sequence length="593" mass="66295">MAPRRQIGILDLPDEVLLVILRAVDTDPGPINIDHRAWMSVVSFKFESQLPREPEVVGNFRFTCRRFSEVGLQHQFKTLATRFNEAGLNRLRNIARYPHLATAVKKFTYLVPRLFFNDQAHIERISDAIIANGKRVPDQLIAQAKEQVSIVESQIDRETLNGAFAAFTSLQHVSLLSLQSQIDTRFIAFMQHNVFEAELQPSRTAAYLHGVKTLGSALLSSQSPASRLSFPMIDAQTAISLQSVPSARVQSISSRLECILARFVDPDEFQASFGQLSGVIESILTCATNLVTLHIGFPRGRPASIPLAEVFQNENLTRLRVISLESWRLDAVEIIGLVRRHRNMLGGLRLRGVLLKPGSRWRDVLIFLRQEAKLTWLSLSDADYAANFDLRAPTGFDVTDRDSTYSNVEDDFDEADMDYDQTSGSDASAEASEQEDNNEVTTDVDSTLDAPYIEYIEPTDIEPEYDLENGVHDSSELPSTDDTHDMWDSISQRSEHVAPPSIDNEEADTNGHVSGDENDFPEPPPHVATPIPLSLCTCPTLKELDEEEGIDGPTTRVTAKQRAVWEEWVLRRCLKHGTSGIVVESERVRESSA</sequence>
<dbReference type="EMBL" id="KV460216">
    <property type="protein sequence ID" value="OBT98603.1"/>
    <property type="molecule type" value="Genomic_DNA"/>
</dbReference>
<dbReference type="RefSeq" id="XP_018132336.1">
    <property type="nucleotide sequence ID" value="XM_018273126.2"/>
</dbReference>
<feature type="compositionally biased region" description="Basic and acidic residues" evidence="1">
    <location>
        <begin position="469"/>
        <end position="487"/>
    </location>
</feature>
<organism evidence="2 3">
    <name type="scientific">Pseudogymnoascus verrucosus</name>
    <dbReference type="NCBI Taxonomy" id="342668"/>
    <lineage>
        <taxon>Eukaryota</taxon>
        <taxon>Fungi</taxon>
        <taxon>Dikarya</taxon>
        <taxon>Ascomycota</taxon>
        <taxon>Pezizomycotina</taxon>
        <taxon>Leotiomycetes</taxon>
        <taxon>Thelebolales</taxon>
        <taxon>Thelebolaceae</taxon>
        <taxon>Pseudogymnoascus</taxon>
    </lineage>
</organism>
<feature type="compositionally biased region" description="Acidic residues" evidence="1">
    <location>
        <begin position="408"/>
        <end position="419"/>
    </location>
</feature>
<protein>
    <submittedName>
        <fullName evidence="2">Uncharacterized protein</fullName>
    </submittedName>
</protein>
<feature type="region of interest" description="Disordered" evidence="1">
    <location>
        <begin position="465"/>
        <end position="518"/>
    </location>
</feature>
<reference evidence="2 3" key="1">
    <citation type="submission" date="2016-03" db="EMBL/GenBank/DDBJ databases">
        <title>Comparative genomics of Pseudogymnoascus destructans, the fungus causing white-nose syndrome of bats.</title>
        <authorList>
            <person name="Palmer J.M."/>
            <person name="Drees K.P."/>
            <person name="Foster J.T."/>
            <person name="Lindner D.L."/>
        </authorList>
    </citation>
    <scope>NUCLEOTIDE SEQUENCE [LARGE SCALE GENOMIC DNA]</scope>
    <source>
        <strain evidence="2 3">UAMH 10579</strain>
    </source>
</reference>
<dbReference type="Proteomes" id="UP000091956">
    <property type="component" value="Unassembled WGS sequence"/>
</dbReference>